<dbReference type="InterPro" id="IPR015590">
    <property type="entry name" value="Aldehyde_DH_dom"/>
</dbReference>
<dbReference type="InterPro" id="IPR016162">
    <property type="entry name" value="Ald_DH_N"/>
</dbReference>
<evidence type="ECO:0000256" key="2">
    <source>
        <dbReference type="PROSITE-ProRule" id="PRU10007"/>
    </source>
</evidence>
<gene>
    <name evidence="5" type="ORF">KN1_23910</name>
</gene>
<dbReference type="SUPFAM" id="SSF53720">
    <property type="entry name" value="ALDH-like"/>
    <property type="match status" value="1"/>
</dbReference>
<dbReference type="Pfam" id="PF00171">
    <property type="entry name" value="Aldedh"/>
    <property type="match status" value="1"/>
</dbReference>
<protein>
    <recommendedName>
        <fullName evidence="4">Aldehyde dehydrogenase domain-containing protein</fullName>
    </recommendedName>
</protein>
<dbReference type="PANTHER" id="PTHR11699">
    <property type="entry name" value="ALDEHYDE DEHYDROGENASE-RELATED"/>
    <property type="match status" value="1"/>
</dbReference>
<evidence type="ECO:0000256" key="3">
    <source>
        <dbReference type="RuleBase" id="RU003345"/>
    </source>
</evidence>
<dbReference type="KEGG" id="csty:KN1_23910"/>
<evidence type="ECO:0000313" key="6">
    <source>
        <dbReference type="Proteomes" id="UP000825123"/>
    </source>
</evidence>
<dbReference type="AlphaFoldDB" id="A0A8D5U9D2"/>
<keyword evidence="1 3" id="KW-0560">Oxidoreductase</keyword>
<feature type="domain" description="Aldehyde dehydrogenase" evidence="4">
    <location>
        <begin position="1"/>
        <end position="231"/>
    </location>
</feature>
<comment type="similarity">
    <text evidence="3">Belongs to the aldehyde dehydrogenase family.</text>
</comment>
<evidence type="ECO:0000313" key="5">
    <source>
        <dbReference type="EMBL" id="BCU71094.1"/>
    </source>
</evidence>
<dbReference type="Gene3D" id="3.40.605.10">
    <property type="entry name" value="Aldehyde Dehydrogenase, Chain A, domain 1"/>
    <property type="match status" value="1"/>
</dbReference>
<evidence type="ECO:0000259" key="4">
    <source>
        <dbReference type="Pfam" id="PF00171"/>
    </source>
</evidence>
<dbReference type="InterPro" id="IPR029510">
    <property type="entry name" value="Ald_DH_CS_GLU"/>
</dbReference>
<feature type="active site" evidence="2">
    <location>
        <position position="180"/>
    </location>
</feature>
<proteinExistence type="inferred from homology"/>
<sequence length="232" mass="25387">MFKTAEILESRMDEIARTLTLEEGKTIPESRYEVERIAILLRFYGGLILNSLGKTIPSSLKNSFTLIMREPLGVVGVITPWNFPFLIPGWKIIPAIASGNTVVFKPATNTLNTAYELVKAFYDAGLQQGVINMVTGSGSEVGDEIVTNKDVVAISFTGSLDVGKQINGRLGNRFVRVQLELGGKNATLLTNNGDIRLAIEHVTRSVIRNAGQVCLATSRFLVPKELHKKIIS</sequence>
<reference evidence="5 6" key="1">
    <citation type="submission" date="2021-04" db="EMBL/GenBank/DDBJ databases">
        <title>Complete genome sequence of Stygiolobus sp. KN-1.</title>
        <authorList>
            <person name="Nakamura K."/>
            <person name="Sakai H."/>
            <person name="Kurosawa N."/>
        </authorList>
    </citation>
    <scope>NUCLEOTIDE SEQUENCE [LARGE SCALE GENOMIC DNA]</scope>
    <source>
        <strain evidence="5 6">KN-1</strain>
    </source>
</reference>
<organism evidence="5 6">
    <name type="scientific">Stygiolobus caldivivus</name>
    <dbReference type="NCBI Taxonomy" id="2824673"/>
    <lineage>
        <taxon>Archaea</taxon>
        <taxon>Thermoproteota</taxon>
        <taxon>Thermoprotei</taxon>
        <taxon>Sulfolobales</taxon>
        <taxon>Sulfolobaceae</taxon>
        <taxon>Stygiolobus</taxon>
    </lineage>
</organism>
<dbReference type="InterPro" id="IPR016163">
    <property type="entry name" value="Ald_DH_C"/>
</dbReference>
<keyword evidence="6" id="KW-1185">Reference proteome</keyword>
<dbReference type="Gene3D" id="3.40.309.10">
    <property type="entry name" value="Aldehyde Dehydrogenase, Chain A, domain 2"/>
    <property type="match status" value="1"/>
</dbReference>
<accession>A0A8D5U9D2</accession>
<dbReference type="EMBL" id="AP024597">
    <property type="protein sequence ID" value="BCU71094.1"/>
    <property type="molecule type" value="Genomic_DNA"/>
</dbReference>
<dbReference type="Proteomes" id="UP000825123">
    <property type="component" value="Chromosome"/>
</dbReference>
<name>A0A8D5U9D2_9CREN</name>
<dbReference type="GO" id="GO:0016620">
    <property type="term" value="F:oxidoreductase activity, acting on the aldehyde or oxo group of donors, NAD or NADP as acceptor"/>
    <property type="evidence" value="ECO:0007669"/>
    <property type="project" value="InterPro"/>
</dbReference>
<evidence type="ECO:0000256" key="1">
    <source>
        <dbReference type="ARBA" id="ARBA00023002"/>
    </source>
</evidence>
<dbReference type="InterPro" id="IPR016161">
    <property type="entry name" value="Ald_DH/histidinol_DH"/>
</dbReference>
<dbReference type="PROSITE" id="PS00687">
    <property type="entry name" value="ALDEHYDE_DEHYDR_GLU"/>
    <property type="match status" value="1"/>
</dbReference>